<feature type="compositionally biased region" description="Polar residues" evidence="7">
    <location>
        <begin position="1344"/>
        <end position="1356"/>
    </location>
</feature>
<feature type="compositionally biased region" description="Polar residues" evidence="7">
    <location>
        <begin position="807"/>
        <end position="820"/>
    </location>
</feature>
<dbReference type="InterPro" id="IPR056280">
    <property type="entry name" value="AIPP2-like_SPOC"/>
</dbReference>
<keyword evidence="10" id="KW-1185">Reference proteome</keyword>
<reference evidence="9 10" key="1">
    <citation type="journal article" date="2023" name="G3 (Bethesda)">
        <title>A haplotype-resolved chromosome-scale genome for Quercus rubra L. provides insights into the genetics of adaptive traits for red oak species.</title>
        <authorList>
            <person name="Kapoor B."/>
            <person name="Jenkins J."/>
            <person name="Schmutz J."/>
            <person name="Zhebentyayeva T."/>
            <person name="Kuelheim C."/>
            <person name="Coggeshall M."/>
            <person name="Heim C."/>
            <person name="Lasky J.R."/>
            <person name="Leites L."/>
            <person name="Islam-Faridi N."/>
            <person name="Romero-Severson J."/>
            <person name="DeLeo V.L."/>
            <person name="Lucas S.M."/>
            <person name="Lazic D."/>
            <person name="Gailing O."/>
            <person name="Carlson J."/>
            <person name="Staton M."/>
        </authorList>
    </citation>
    <scope>NUCLEOTIDE SEQUENCE [LARGE SCALE GENOMIC DNA]</scope>
    <source>
        <strain evidence="9">Pseudo-F2</strain>
    </source>
</reference>
<comment type="caution">
    <text evidence="9">The sequence shown here is derived from an EMBL/GenBank/DDBJ whole genome shotgun (WGS) entry which is preliminary data.</text>
</comment>
<dbReference type="GO" id="GO:0008270">
    <property type="term" value="F:zinc ion binding"/>
    <property type="evidence" value="ECO:0007669"/>
    <property type="project" value="UniProtKB-KW"/>
</dbReference>
<evidence type="ECO:0000256" key="1">
    <source>
        <dbReference type="ARBA" id="ARBA00022723"/>
    </source>
</evidence>
<dbReference type="GO" id="GO:0034244">
    <property type="term" value="P:negative regulation of transcription elongation by RNA polymerase II"/>
    <property type="evidence" value="ECO:0007669"/>
    <property type="project" value="InterPro"/>
</dbReference>
<dbReference type="InterPro" id="IPR011011">
    <property type="entry name" value="Znf_FYVE_PHD"/>
</dbReference>
<keyword evidence="2 6" id="KW-0863">Zinc-finger</keyword>
<feature type="region of interest" description="Disordered" evidence="7">
    <location>
        <begin position="796"/>
        <end position="850"/>
    </location>
</feature>
<accession>A0AAN7EIP2</accession>
<dbReference type="Proteomes" id="UP001324115">
    <property type="component" value="Unassembled WGS sequence"/>
</dbReference>
<feature type="compositionally biased region" description="Polar residues" evidence="7">
    <location>
        <begin position="657"/>
        <end position="670"/>
    </location>
</feature>
<dbReference type="SUPFAM" id="SSF57903">
    <property type="entry name" value="FYVE/PHD zinc finger"/>
    <property type="match status" value="1"/>
</dbReference>
<dbReference type="Pfam" id="PF23121">
    <property type="entry name" value="SPOC_AIPP2"/>
    <property type="match status" value="1"/>
</dbReference>
<feature type="compositionally biased region" description="Basic and acidic residues" evidence="7">
    <location>
        <begin position="303"/>
        <end position="339"/>
    </location>
</feature>
<evidence type="ECO:0000256" key="4">
    <source>
        <dbReference type="ARBA" id="ARBA00023015"/>
    </source>
</evidence>
<feature type="compositionally biased region" description="Basic and acidic residues" evidence="7">
    <location>
        <begin position="682"/>
        <end position="708"/>
    </location>
</feature>
<dbReference type="GO" id="GO:0140566">
    <property type="term" value="F:histone reader activity"/>
    <property type="evidence" value="ECO:0007669"/>
    <property type="project" value="InterPro"/>
</dbReference>
<feature type="compositionally biased region" description="Basic and acidic residues" evidence="7">
    <location>
        <begin position="1334"/>
        <end position="1343"/>
    </location>
</feature>
<protein>
    <recommendedName>
        <fullName evidence="8">PHD-type domain-containing protein</fullName>
    </recommendedName>
</protein>
<evidence type="ECO:0000256" key="7">
    <source>
        <dbReference type="SAM" id="MobiDB-lite"/>
    </source>
</evidence>
<feature type="region of interest" description="Disordered" evidence="7">
    <location>
        <begin position="1315"/>
        <end position="1366"/>
    </location>
</feature>
<proteinExistence type="predicted"/>
<feature type="compositionally biased region" description="Polar residues" evidence="7">
    <location>
        <begin position="574"/>
        <end position="584"/>
    </location>
</feature>
<keyword evidence="4" id="KW-0805">Transcription regulation</keyword>
<sequence length="1660" mass="181070">MAGRRERTVEELCNATESIVKPEITPVLRGIYRMQGPVDEMDHDNMYMVSSESETKFGNWYMSKKVHMRGESGTCNVCSAPCSSCMHLNRPLMGSKTEEFSDESCRVNVASQYSVNESRTLYSIKNRASDSLQHTTSETSNLLSVNSSHDSFSENADSKATLRSSVVSDALEDVEMLPKLTSGGTIADDQLSSKPQFVLDQRISSNMYEESKAVEGHDDNISSVSRANDANEAVRNHNRNINNSTASISSLGPEGSGKATYLNKLGSSKIPPSKDLDAGSSPPKVRRGRPVGGISEVSMKKYPKSEAETDKDSGDPPDEAMKSSDQDEHDDKSNEKVELTDMQEPPLQSVSGDESDESDIVEQDVKVCDICGDAGREDLLAICSRCSDGAEHTYCMREMLQKVPEGDWLCEECKFAEESENQKQGSEVEEKKMDKLGSCTLVSGKRCAENIEVAPAKRQALETGIGSPKPSSPSRIVTGSPKPSSPSRIVTGSPKPSSPGRIVTGSPKPSSPSRIVTESPKPSSPSRIVTGSPKPLSPSRIVSGSQKPLSPSKTVSLSRDSSFKSIDKGKVKSAHQTSFGNHSGTDIPETARFPATGPRLQKEKGALLKSNSFNTLSSKPKVKLVDEVIPPKQKGARDYNSLDMKEGPARMMGKSMSFRSANSGRTNATESKVKMLSPKSTHVQDVKGLKQAKERGAFERKHLSKLDRPLVSSTTISSTVSTPKLDQKLTSRGETSLPSYISNNRDSKVVQSDGKLSLSKVTSSLGRKGVEIPVTSGGASSTSGICGSAAEQKLNLVSPKDEPLSTYPLNTERPSNSPDVSGQDGLPRSQETANQYEKTRENSTIRSRPTAISASKSVFCQKCKDSGHATEFCTVGTPHASGIDASAVRSSREESHEGNKLKAAIQAALLRRPEINRKKKVFDQPDELSTSSTDMNYELASQDKFLVSNKPKNIMSTEGSHERQAVLGSSTSDSCKHAVVNNSKQFTLPPTDVFSSKMEDSDSAIISIGKHARELPSHTSTSMSSLLKTSAIPEYEYIWQGGFEVHKGGKLLDLCGGIQAHLSTCASPKVLEVVNKFPHKVPLHEVPRMSTWPSQFNENGAKEDNIALYFFAKDVESYERNYKSLLDSMIKHDLALKGNLDGVELLIFPSNQLPEKSQRWNMLFFLWGVFRGKRVSCIDSSKKLNIPSLNVLPLDKDIPSAVMTLSENLCAPRRIDEESAACIRSGNVVLTSNVPDQTRVTVCGDSDNNITSFEHTCLGYQESLEQQDGRRDCKSISKIGTSGAQLSQEMRLGSLSLKELSLPERLDAELKTHLQVTGKSGSNNGGKTQMHWDTSSDRDDEKSGSNNGGKTQMHWDTSSDRDDNSSLKILPVDNREIGILGSVCEDKIQDRMNGVRDQVKLQRDFKEGDGFMDREMALEKDVTNHRKRPYLDLSERAPQTSIGTSQRMPWNEVSNIFVDGESTGKRLKTGFSITCGHSGGSRGRNSRNDNFASQVVDPGSCSSVEEKTCDEACDEKVIPEDTGNSERYFFPLGSHRAKDFGIGDNTMPWKKHPLDEDNKIHDVVPNLELALGADTKPANKGMLPFLGGTVGRKNNQEKALDKVIEVEDDGDSASLSLSLSFPFPDKEQTVKPVSKTEQLLSDRPNLNTPLLLFGSGFGDK</sequence>
<dbReference type="PANTHER" id="PTHR33304:SF9">
    <property type="entry name" value="RING_FYVE_PHD ZINC FINGER SUPERFAMILY PROTEIN"/>
    <property type="match status" value="1"/>
</dbReference>
<feature type="region of interest" description="Disordered" evidence="7">
    <location>
        <begin position="233"/>
        <end position="360"/>
    </location>
</feature>
<feature type="compositionally biased region" description="Polar residues" evidence="7">
    <location>
        <begin position="540"/>
        <end position="560"/>
    </location>
</feature>
<keyword evidence="5" id="KW-0804">Transcription</keyword>
<feature type="domain" description="PHD-type" evidence="8">
    <location>
        <begin position="365"/>
        <end position="416"/>
    </location>
</feature>
<feature type="compositionally biased region" description="Polar residues" evidence="7">
    <location>
        <begin position="239"/>
        <end position="250"/>
    </location>
</feature>
<feature type="compositionally biased region" description="Polar residues" evidence="7">
    <location>
        <begin position="472"/>
        <end position="490"/>
    </location>
</feature>
<feature type="compositionally biased region" description="Polar residues" evidence="7">
    <location>
        <begin position="1315"/>
        <end position="1333"/>
    </location>
</feature>
<gene>
    <name evidence="9" type="ORF">RGQ29_030521</name>
</gene>
<dbReference type="InterPro" id="IPR049914">
    <property type="entry name" value="PHD1-3/5-6"/>
</dbReference>
<feature type="compositionally biased region" description="Polar residues" evidence="7">
    <location>
        <begin position="732"/>
        <end position="744"/>
    </location>
</feature>
<feature type="region of interest" description="Disordered" evidence="7">
    <location>
        <begin position="1476"/>
        <end position="1500"/>
    </location>
</feature>
<dbReference type="InterPro" id="IPR001965">
    <property type="entry name" value="Znf_PHD"/>
</dbReference>
<evidence type="ECO:0000259" key="8">
    <source>
        <dbReference type="PROSITE" id="PS50016"/>
    </source>
</evidence>
<dbReference type="InterPro" id="IPR013083">
    <property type="entry name" value="Znf_RING/FYVE/PHD"/>
</dbReference>
<evidence type="ECO:0000256" key="6">
    <source>
        <dbReference type="PROSITE-ProRule" id="PRU00146"/>
    </source>
</evidence>
<evidence type="ECO:0000256" key="3">
    <source>
        <dbReference type="ARBA" id="ARBA00022833"/>
    </source>
</evidence>
<dbReference type="InterPro" id="IPR019787">
    <property type="entry name" value="Znf_PHD-finger"/>
</dbReference>
<keyword evidence="1" id="KW-0479">Metal-binding</keyword>
<feature type="region of interest" description="Disordered" evidence="7">
    <location>
        <begin position="459"/>
        <end position="595"/>
    </location>
</feature>
<dbReference type="SMART" id="SM00249">
    <property type="entry name" value="PHD"/>
    <property type="match status" value="1"/>
</dbReference>
<feature type="region of interest" description="Disordered" evidence="7">
    <location>
        <begin position="634"/>
        <end position="756"/>
    </location>
</feature>
<feature type="compositionally biased region" description="Polar residues" evidence="7">
    <location>
        <begin position="507"/>
        <end position="529"/>
    </location>
</feature>
<feature type="compositionally biased region" description="Basic and acidic residues" evidence="7">
    <location>
        <begin position="561"/>
        <end position="570"/>
    </location>
</feature>
<dbReference type="EMBL" id="JAXUIC010000009">
    <property type="protein sequence ID" value="KAK4572134.1"/>
    <property type="molecule type" value="Genomic_DNA"/>
</dbReference>
<feature type="compositionally biased region" description="Low complexity" evidence="7">
    <location>
        <begin position="711"/>
        <end position="722"/>
    </location>
</feature>
<name>A0AAN7EIP2_QUERU</name>
<keyword evidence="3" id="KW-0862">Zinc</keyword>
<dbReference type="Gene3D" id="3.30.40.10">
    <property type="entry name" value="Zinc/RING finger domain, C3HC4 (zinc finger)"/>
    <property type="match status" value="1"/>
</dbReference>
<organism evidence="9 10">
    <name type="scientific">Quercus rubra</name>
    <name type="common">Northern red oak</name>
    <name type="synonym">Quercus borealis</name>
    <dbReference type="NCBI Taxonomy" id="3512"/>
    <lineage>
        <taxon>Eukaryota</taxon>
        <taxon>Viridiplantae</taxon>
        <taxon>Streptophyta</taxon>
        <taxon>Embryophyta</taxon>
        <taxon>Tracheophyta</taxon>
        <taxon>Spermatophyta</taxon>
        <taxon>Magnoliopsida</taxon>
        <taxon>eudicotyledons</taxon>
        <taxon>Gunneridae</taxon>
        <taxon>Pentapetalae</taxon>
        <taxon>rosids</taxon>
        <taxon>fabids</taxon>
        <taxon>Fagales</taxon>
        <taxon>Fagaceae</taxon>
        <taxon>Quercus</taxon>
    </lineage>
</organism>
<evidence type="ECO:0000313" key="9">
    <source>
        <dbReference type="EMBL" id="KAK4572134.1"/>
    </source>
</evidence>
<evidence type="ECO:0000313" key="10">
    <source>
        <dbReference type="Proteomes" id="UP001324115"/>
    </source>
</evidence>
<dbReference type="PANTHER" id="PTHR33304">
    <property type="match status" value="1"/>
</dbReference>
<evidence type="ECO:0000256" key="5">
    <source>
        <dbReference type="ARBA" id="ARBA00023163"/>
    </source>
</evidence>
<dbReference type="PROSITE" id="PS50016">
    <property type="entry name" value="ZF_PHD_2"/>
    <property type="match status" value="1"/>
</dbReference>
<evidence type="ECO:0000256" key="2">
    <source>
        <dbReference type="ARBA" id="ARBA00022771"/>
    </source>
</evidence>